<protein>
    <submittedName>
        <fullName evidence="1">Uncharacterized protein</fullName>
    </submittedName>
</protein>
<gene>
    <name evidence="1" type="ORF">F0Q34_10065</name>
</gene>
<dbReference type="RefSeq" id="WP_149812069.1">
    <property type="nucleotide sequence ID" value="NZ_VUKA01000003.1"/>
</dbReference>
<keyword evidence="2" id="KW-1185">Reference proteome</keyword>
<evidence type="ECO:0000313" key="1">
    <source>
        <dbReference type="EMBL" id="KAA2213565.1"/>
    </source>
</evidence>
<evidence type="ECO:0000313" key="2">
    <source>
        <dbReference type="Proteomes" id="UP000322110"/>
    </source>
</evidence>
<accession>A0A5B2THU0</accession>
<dbReference type="AlphaFoldDB" id="A0A5B2THU0"/>
<proteinExistence type="predicted"/>
<dbReference type="EMBL" id="VUKA01000003">
    <property type="protein sequence ID" value="KAA2213565.1"/>
    <property type="molecule type" value="Genomic_DNA"/>
</dbReference>
<organism evidence="1 2">
    <name type="scientific">Teichococcus oryzae</name>
    <dbReference type="NCBI Taxonomy" id="1608942"/>
    <lineage>
        <taxon>Bacteria</taxon>
        <taxon>Pseudomonadati</taxon>
        <taxon>Pseudomonadota</taxon>
        <taxon>Alphaproteobacteria</taxon>
        <taxon>Acetobacterales</taxon>
        <taxon>Roseomonadaceae</taxon>
        <taxon>Roseomonas</taxon>
    </lineage>
</organism>
<sequence>MRRLMLLPLLLSGCMAPPPAPEAENWRPPPASEAAARDRAAELECIRRGEMAERQQPWLGANNPRAAVIGARVRNSCLDSYRRGEGFGGRGFQPY</sequence>
<reference evidence="1 2" key="1">
    <citation type="journal article" date="2015" name="Int. J. Syst. Evol. Microbiol.">
        <title>Roseomonas oryzae sp. nov., isolated from paddy rhizosphere soil.</title>
        <authorList>
            <person name="Ramaprasad E.V."/>
            <person name="Sasikala Ch."/>
            <person name="Ramana Ch.V."/>
        </authorList>
    </citation>
    <scope>NUCLEOTIDE SEQUENCE [LARGE SCALE GENOMIC DNA]</scope>
    <source>
        <strain evidence="1 2">KCTC 42542</strain>
    </source>
</reference>
<comment type="caution">
    <text evidence="1">The sequence shown here is derived from an EMBL/GenBank/DDBJ whole genome shotgun (WGS) entry which is preliminary data.</text>
</comment>
<dbReference type="OrthoDB" id="9915890at2"/>
<dbReference type="Proteomes" id="UP000322110">
    <property type="component" value="Unassembled WGS sequence"/>
</dbReference>
<name>A0A5B2THU0_9PROT</name>